<evidence type="ECO:0000256" key="4">
    <source>
        <dbReference type="ARBA" id="ARBA00022597"/>
    </source>
</evidence>
<evidence type="ECO:0000256" key="5">
    <source>
        <dbReference type="ARBA" id="ARBA00022679"/>
    </source>
</evidence>
<name>A0A2V4DT89_9GAMM</name>
<evidence type="ECO:0000256" key="2">
    <source>
        <dbReference type="ARBA" id="ARBA00022448"/>
    </source>
</evidence>
<evidence type="ECO:0000256" key="3">
    <source>
        <dbReference type="ARBA" id="ARBA00022490"/>
    </source>
</evidence>
<evidence type="ECO:0000313" key="10">
    <source>
        <dbReference type="Proteomes" id="UP000247483"/>
    </source>
</evidence>
<evidence type="ECO:0000256" key="7">
    <source>
        <dbReference type="ARBA" id="ARBA00022777"/>
    </source>
</evidence>
<dbReference type="CDD" id="cd00006">
    <property type="entry name" value="PTS_IIA_man"/>
    <property type="match status" value="1"/>
</dbReference>
<evidence type="ECO:0000259" key="8">
    <source>
        <dbReference type="PROSITE" id="PS51096"/>
    </source>
</evidence>
<dbReference type="Pfam" id="PF03610">
    <property type="entry name" value="EIIA-man"/>
    <property type="match status" value="1"/>
</dbReference>
<dbReference type="PANTHER" id="PTHR33799">
    <property type="entry name" value="PTS PERMEASE-RELATED-RELATED"/>
    <property type="match status" value="1"/>
</dbReference>
<keyword evidence="6" id="KW-0598">Phosphotransferase system</keyword>
<sequence length="147" mass="16112">MIGILLISHGKMAEGIKDSVEMIVGQAEQFETLALIPGQDIEELKTNIRKKTEQLNSGNGVIILVDLYGASPHNASMACIPEWEKQGMNIRVISGMNLPMTITAVCNRDFLTISDLTLAIIEAGQQDIRDVIAELQASKKVINNDDY</sequence>
<reference evidence="9 10" key="1">
    <citation type="submission" date="2018-05" db="EMBL/GenBank/DDBJ databases">
        <title>Reference genomes for bee gut microbiota database.</title>
        <authorList>
            <person name="Ellegaard K.M."/>
        </authorList>
    </citation>
    <scope>NUCLEOTIDE SEQUENCE [LARGE SCALE GENOMIC DNA]</scope>
    <source>
        <strain evidence="9 10">ESL0177</strain>
    </source>
</reference>
<dbReference type="EMBL" id="QGLP01000006">
    <property type="protein sequence ID" value="PXZ03433.1"/>
    <property type="molecule type" value="Genomic_DNA"/>
</dbReference>
<dbReference type="Gene3D" id="3.40.50.510">
    <property type="entry name" value="Phosphotransferase system, mannose-type IIA component"/>
    <property type="match status" value="1"/>
</dbReference>
<dbReference type="InterPro" id="IPR004701">
    <property type="entry name" value="PTS_EIIA_man-typ"/>
</dbReference>
<protein>
    <submittedName>
        <fullName evidence="9">PTS sugar transporter subunit IIA</fullName>
    </submittedName>
</protein>
<evidence type="ECO:0000256" key="6">
    <source>
        <dbReference type="ARBA" id="ARBA00022683"/>
    </source>
</evidence>
<dbReference type="GO" id="GO:0016020">
    <property type="term" value="C:membrane"/>
    <property type="evidence" value="ECO:0007669"/>
    <property type="project" value="InterPro"/>
</dbReference>
<accession>A0A2V4DT89</accession>
<keyword evidence="2" id="KW-0813">Transport</keyword>
<dbReference type="PANTHER" id="PTHR33799:SF1">
    <property type="entry name" value="PTS SYSTEM MANNOSE-SPECIFIC EIIAB COMPONENT-RELATED"/>
    <property type="match status" value="1"/>
</dbReference>
<feature type="domain" description="PTS EIIA type-4" evidence="8">
    <location>
        <begin position="1"/>
        <end position="128"/>
    </location>
</feature>
<gene>
    <name evidence="9" type="ORF">DKK79_11335</name>
</gene>
<dbReference type="InterPro" id="IPR051471">
    <property type="entry name" value="Bacterial_PTS_sugar_comp"/>
</dbReference>
<organism evidence="9 10">
    <name type="scientific">Gilliamella apicola</name>
    <dbReference type="NCBI Taxonomy" id="1196095"/>
    <lineage>
        <taxon>Bacteria</taxon>
        <taxon>Pseudomonadati</taxon>
        <taxon>Pseudomonadota</taxon>
        <taxon>Gammaproteobacteria</taxon>
        <taxon>Orbales</taxon>
        <taxon>Orbaceae</taxon>
        <taxon>Gilliamella</taxon>
    </lineage>
</organism>
<evidence type="ECO:0000313" key="9">
    <source>
        <dbReference type="EMBL" id="PXZ03433.1"/>
    </source>
</evidence>
<dbReference type="RefSeq" id="WP_110424186.1">
    <property type="nucleotide sequence ID" value="NZ_QGLP01000006.1"/>
</dbReference>
<dbReference type="InterPro" id="IPR033887">
    <property type="entry name" value="PTS_IIA_man"/>
</dbReference>
<dbReference type="SUPFAM" id="SSF53062">
    <property type="entry name" value="PTS system fructose IIA component-like"/>
    <property type="match status" value="1"/>
</dbReference>
<dbReference type="GO" id="GO:0005737">
    <property type="term" value="C:cytoplasm"/>
    <property type="evidence" value="ECO:0007669"/>
    <property type="project" value="UniProtKB-SubCell"/>
</dbReference>
<keyword evidence="7" id="KW-0418">Kinase</keyword>
<dbReference type="PROSITE" id="PS51096">
    <property type="entry name" value="PTS_EIIA_TYPE_4"/>
    <property type="match status" value="1"/>
</dbReference>
<comment type="subcellular location">
    <subcellularLocation>
        <location evidence="1">Cytoplasm</location>
    </subcellularLocation>
</comment>
<keyword evidence="5" id="KW-0808">Transferase</keyword>
<proteinExistence type="predicted"/>
<keyword evidence="3" id="KW-0963">Cytoplasm</keyword>
<evidence type="ECO:0000256" key="1">
    <source>
        <dbReference type="ARBA" id="ARBA00004496"/>
    </source>
</evidence>
<keyword evidence="4 9" id="KW-0762">Sugar transport</keyword>
<dbReference type="InterPro" id="IPR036662">
    <property type="entry name" value="PTS_EIIA_man-typ_sf"/>
</dbReference>
<comment type="caution">
    <text evidence="9">The sequence shown here is derived from an EMBL/GenBank/DDBJ whole genome shotgun (WGS) entry which is preliminary data.</text>
</comment>
<dbReference type="AlphaFoldDB" id="A0A2V4DT89"/>
<dbReference type="GO" id="GO:0009401">
    <property type="term" value="P:phosphoenolpyruvate-dependent sugar phosphotransferase system"/>
    <property type="evidence" value="ECO:0007669"/>
    <property type="project" value="UniProtKB-KW"/>
</dbReference>
<dbReference type="Proteomes" id="UP000247483">
    <property type="component" value="Unassembled WGS sequence"/>
</dbReference>
<dbReference type="GO" id="GO:0016301">
    <property type="term" value="F:kinase activity"/>
    <property type="evidence" value="ECO:0007669"/>
    <property type="project" value="UniProtKB-KW"/>
</dbReference>